<organism evidence="9 10">
    <name type="scientific">Chiloscyllium punctatum</name>
    <name type="common">Brownbanded bambooshark</name>
    <name type="synonym">Hemiscyllium punctatum</name>
    <dbReference type="NCBI Taxonomy" id="137246"/>
    <lineage>
        <taxon>Eukaryota</taxon>
        <taxon>Metazoa</taxon>
        <taxon>Chordata</taxon>
        <taxon>Craniata</taxon>
        <taxon>Vertebrata</taxon>
        <taxon>Chondrichthyes</taxon>
        <taxon>Elasmobranchii</taxon>
        <taxon>Galeomorphii</taxon>
        <taxon>Galeoidea</taxon>
        <taxon>Orectolobiformes</taxon>
        <taxon>Hemiscylliidae</taxon>
        <taxon>Chiloscyllium</taxon>
    </lineage>
</organism>
<dbReference type="PANTHER" id="PTHR47249">
    <property type="entry name" value="VACUOLAR PROTEIN 8"/>
    <property type="match status" value="1"/>
</dbReference>
<dbReference type="Proteomes" id="UP000287033">
    <property type="component" value="Unassembled WGS sequence"/>
</dbReference>
<dbReference type="AlphaFoldDB" id="A0A401SBT8"/>
<evidence type="ECO:0000256" key="8">
    <source>
        <dbReference type="PROSITE-ProRule" id="PRU00259"/>
    </source>
</evidence>
<keyword evidence="6" id="KW-0449">Lipoprotein</keyword>
<dbReference type="PROSITE" id="PS50176">
    <property type="entry name" value="ARM_REPEAT"/>
    <property type="match status" value="2"/>
</dbReference>
<evidence type="ECO:0000256" key="6">
    <source>
        <dbReference type="ARBA" id="ARBA00023288"/>
    </source>
</evidence>
<keyword evidence="3" id="KW-0926">Vacuole</keyword>
<keyword evidence="4" id="KW-0677">Repeat</keyword>
<proteinExistence type="inferred from homology"/>
<dbReference type="Gene3D" id="1.25.10.10">
    <property type="entry name" value="Leucine-rich Repeat Variant"/>
    <property type="match status" value="2"/>
</dbReference>
<evidence type="ECO:0000256" key="1">
    <source>
        <dbReference type="ARBA" id="ARBA00004592"/>
    </source>
</evidence>
<comment type="caution">
    <text evidence="9">The sequence shown here is derived from an EMBL/GenBank/DDBJ whole genome shotgun (WGS) entry which is preliminary data.</text>
</comment>
<evidence type="ECO:0000256" key="4">
    <source>
        <dbReference type="ARBA" id="ARBA00022737"/>
    </source>
</evidence>
<dbReference type="GO" id="GO:0071562">
    <property type="term" value="P:nucleus-vacuole junction assembly"/>
    <property type="evidence" value="ECO:0007669"/>
    <property type="project" value="InterPro"/>
</dbReference>
<dbReference type="InterPro" id="IPR016024">
    <property type="entry name" value="ARM-type_fold"/>
</dbReference>
<evidence type="ECO:0000313" key="10">
    <source>
        <dbReference type="Proteomes" id="UP000287033"/>
    </source>
</evidence>
<evidence type="ECO:0000256" key="5">
    <source>
        <dbReference type="ARBA" id="ARBA00023136"/>
    </source>
</evidence>
<dbReference type="STRING" id="137246.A0A401SBT8"/>
<dbReference type="SMART" id="SM00185">
    <property type="entry name" value="ARM"/>
    <property type="match status" value="5"/>
</dbReference>
<evidence type="ECO:0000256" key="7">
    <source>
        <dbReference type="ARBA" id="ARBA00026209"/>
    </source>
</evidence>
<dbReference type="OrthoDB" id="7537227at2759"/>
<keyword evidence="5" id="KW-0472">Membrane</keyword>
<reference evidence="9 10" key="1">
    <citation type="journal article" date="2018" name="Nat. Ecol. Evol.">
        <title>Shark genomes provide insights into elasmobranch evolution and the origin of vertebrates.</title>
        <authorList>
            <person name="Hara Y"/>
            <person name="Yamaguchi K"/>
            <person name="Onimaru K"/>
            <person name="Kadota M"/>
            <person name="Koyanagi M"/>
            <person name="Keeley SD"/>
            <person name="Tatsumi K"/>
            <person name="Tanaka K"/>
            <person name="Motone F"/>
            <person name="Kageyama Y"/>
            <person name="Nozu R"/>
            <person name="Adachi N"/>
            <person name="Nishimura O"/>
            <person name="Nakagawa R"/>
            <person name="Tanegashima C"/>
            <person name="Kiyatake I"/>
            <person name="Matsumoto R"/>
            <person name="Murakumo K"/>
            <person name="Nishida K"/>
            <person name="Terakita A"/>
            <person name="Kuratani S"/>
            <person name="Sato K"/>
            <person name="Hyodo S Kuraku.S."/>
        </authorList>
    </citation>
    <scope>NUCLEOTIDE SEQUENCE [LARGE SCALE GENOMIC DNA]</scope>
</reference>
<dbReference type="InterPro" id="IPR045156">
    <property type="entry name" value="Vac8"/>
</dbReference>
<protein>
    <recommendedName>
        <fullName evidence="7">Vacuolar protein 8</fullName>
    </recommendedName>
</protein>
<dbReference type="SUPFAM" id="SSF48371">
    <property type="entry name" value="ARM repeat"/>
    <property type="match status" value="2"/>
</dbReference>
<accession>A0A401SBT8</accession>
<evidence type="ECO:0000256" key="3">
    <source>
        <dbReference type="ARBA" id="ARBA00022554"/>
    </source>
</evidence>
<dbReference type="Pfam" id="PF00514">
    <property type="entry name" value="Arm"/>
    <property type="match status" value="3"/>
</dbReference>
<dbReference type="InterPro" id="IPR000225">
    <property type="entry name" value="Armadillo"/>
</dbReference>
<dbReference type="OMA" id="VWDKPDG"/>
<evidence type="ECO:0000256" key="2">
    <source>
        <dbReference type="ARBA" id="ARBA00005462"/>
    </source>
</evidence>
<gene>
    <name evidence="9" type="ORF">chiPu_0006288</name>
</gene>
<dbReference type="GO" id="GO:0005774">
    <property type="term" value="C:vacuolar membrane"/>
    <property type="evidence" value="ECO:0007669"/>
    <property type="project" value="UniProtKB-SubCell"/>
</dbReference>
<dbReference type="PANTHER" id="PTHR47249:SF1">
    <property type="entry name" value="VACUOLAR PROTEIN 8"/>
    <property type="match status" value="1"/>
</dbReference>
<dbReference type="GO" id="GO:0043495">
    <property type="term" value="F:protein-membrane adaptor activity"/>
    <property type="evidence" value="ECO:0007669"/>
    <property type="project" value="InterPro"/>
</dbReference>
<feature type="repeat" description="ARM" evidence="8">
    <location>
        <begin position="245"/>
        <end position="277"/>
    </location>
</feature>
<name>A0A401SBT8_CHIPU</name>
<comment type="similarity">
    <text evidence="2">Belongs to the beta-catenin family.</text>
</comment>
<dbReference type="InterPro" id="IPR011989">
    <property type="entry name" value="ARM-like"/>
</dbReference>
<keyword evidence="10" id="KW-1185">Reference proteome</keyword>
<sequence>MMETFCDSCSRHLKNFMELIRKASENLLQKIKDFFASIQHCCCLKLNKPESKRFYKPVLQQHEKEAARQFLQHVEESKVIDTECLEALRTLAASENPSLQQSAALYYLHISEQLKNELPEEYLEPYYDLLRSNDLEVQRKASLSLVNLLVEGNVNKETVVQVGLLEPILELLHSGDATVQCNSCACVATLATSVLNRNAIASEGAIKPLLGLAKSYDPRVQQNAAGAILNLTRSENTQHLLCKEGALPVLILQLQSPDSEVQYYSCSALTNIASNPQHHPSMLQIGDGILFNMLQGLMSSTVVKVCCQACYCLRNLFRNADIQDDIVVMNYLPQLHELLKFSNKLVNEAALSVLSILTENHSNTAAIVSENILKILGKLLLIYRTSPRVSNYVGNIIQKLATSKTQQDIIDSRCVVVLLQVFGLLTIHDESLLYVTACIAQLTNNEIIRTHVLQESDANIAAHLLMLSSQSGNIDLSFQAAYIISQLGQDEMFTLMLRPHIREIVGYILRFLKHQEIRFQHLGLLTIRNLRKDSHFAAVFSDRQLIEQLNNVSQQTTEIQDLLQAVLYQKVEN</sequence>
<dbReference type="EMBL" id="BEZZ01000180">
    <property type="protein sequence ID" value="GCC27862.1"/>
    <property type="molecule type" value="Genomic_DNA"/>
</dbReference>
<feature type="repeat" description="ARM" evidence="8">
    <location>
        <begin position="204"/>
        <end position="246"/>
    </location>
</feature>
<evidence type="ECO:0000313" key="9">
    <source>
        <dbReference type="EMBL" id="GCC27862.1"/>
    </source>
</evidence>
<comment type="subcellular location">
    <subcellularLocation>
        <location evidence="1">Vacuole membrane</location>
        <topology evidence="1">Lipid-anchor</topology>
    </subcellularLocation>
</comment>